<evidence type="ECO:0000313" key="1">
    <source>
        <dbReference type="EMBL" id="MCL6286192.1"/>
    </source>
</evidence>
<protein>
    <recommendedName>
        <fullName evidence="3">Tail terminator</fullName>
    </recommendedName>
</protein>
<proteinExistence type="predicted"/>
<dbReference type="RefSeq" id="WP_249713675.1">
    <property type="nucleotide sequence ID" value="NZ_JAMFMB010000065.1"/>
</dbReference>
<organism evidence="1 2">
    <name type="scientific">Ruegeria spongiae</name>
    <dbReference type="NCBI Taxonomy" id="2942209"/>
    <lineage>
        <taxon>Bacteria</taxon>
        <taxon>Pseudomonadati</taxon>
        <taxon>Pseudomonadota</taxon>
        <taxon>Alphaproteobacteria</taxon>
        <taxon>Rhodobacterales</taxon>
        <taxon>Roseobacteraceae</taxon>
        <taxon>Ruegeria</taxon>
    </lineage>
</organism>
<evidence type="ECO:0000313" key="2">
    <source>
        <dbReference type="Proteomes" id="UP001203880"/>
    </source>
</evidence>
<evidence type="ECO:0008006" key="3">
    <source>
        <dbReference type="Google" id="ProtNLM"/>
    </source>
</evidence>
<dbReference type="Proteomes" id="UP001203880">
    <property type="component" value="Unassembled WGS sequence"/>
</dbReference>
<name>A0ABT0Q8Q2_9RHOB</name>
<comment type="caution">
    <text evidence="1">The sequence shown here is derived from an EMBL/GenBank/DDBJ whole genome shotgun (WGS) entry which is preliminary data.</text>
</comment>
<sequence>MHVTHKALDKIKTRLETTLPDFENRIWRNRRYQLHDRELPAIVIQYDGERVSEAQATRTSRPIQRRDVNFSVVVVDKIFEKTDRGDEGEFLEDYLFEHAAAVETTMLEHQNLEGRDIHSLTLNGVDMSEAKHGERPLSFARLEFTMSLRTRAGQPESFI</sequence>
<gene>
    <name evidence="1" type="ORF">M3P21_22115</name>
</gene>
<accession>A0ABT0Q8Q2</accession>
<reference evidence="1" key="1">
    <citation type="submission" date="2022-05" db="EMBL/GenBank/DDBJ databases">
        <authorList>
            <person name="Park J.-S."/>
        </authorList>
    </citation>
    <scope>NUCLEOTIDE SEQUENCE</scope>
    <source>
        <strain evidence="1">2012CJ41-6</strain>
    </source>
</reference>
<dbReference type="EMBL" id="JAMFMB010000065">
    <property type="protein sequence ID" value="MCL6286192.1"/>
    <property type="molecule type" value="Genomic_DNA"/>
</dbReference>
<keyword evidence="2" id="KW-1185">Reference proteome</keyword>